<sequence length="255" mass="27566">MSNPGNFIWYELLTSDAQAAERFYSDVIGWNAQDSGNPDMKYTLLTVNQAPVAGLMALSEAGGDPEMKPAWSGVIWTDDIDAKAAQVKELGGKVLRDLGEIPNIGKFAVVADPQGAAFQLFQPSGEQPDSPKPPTPGTIGWHELHSSNWENAFTFYSKLFGWTKDQAMDMGPMGTYQLFAAGGDAIGGMMNSQEPSTPPNWQFYVCVDNITAAEDRVKSKDGQILFGPQEVPGGAWILQCLDPQGAKFCLVGPRA</sequence>
<dbReference type="EMBL" id="PGGO01000001">
    <property type="protein sequence ID" value="PSH70536.1"/>
    <property type="molecule type" value="Genomic_DNA"/>
</dbReference>
<dbReference type="PANTHER" id="PTHR33993:SF14">
    <property type="entry name" value="GB|AAF24581.1"/>
    <property type="match status" value="1"/>
</dbReference>
<dbReference type="InterPro" id="IPR052164">
    <property type="entry name" value="Anthracycline_SecMetBiosynth"/>
</dbReference>
<dbReference type="Gene3D" id="3.10.180.10">
    <property type="entry name" value="2,3-Dihydroxybiphenyl 1,2-Dioxygenase, domain 1"/>
    <property type="match status" value="2"/>
</dbReference>
<dbReference type="SUPFAM" id="SSF54593">
    <property type="entry name" value="Glyoxalase/Bleomycin resistance protein/Dihydroxybiphenyl dioxygenase"/>
    <property type="match status" value="1"/>
</dbReference>
<organism evidence="2 3">
    <name type="scientific">Phyllobacterium brassicacearum</name>
    <dbReference type="NCBI Taxonomy" id="314235"/>
    <lineage>
        <taxon>Bacteria</taxon>
        <taxon>Pseudomonadati</taxon>
        <taxon>Pseudomonadota</taxon>
        <taxon>Alphaproteobacteria</taxon>
        <taxon>Hyphomicrobiales</taxon>
        <taxon>Phyllobacteriaceae</taxon>
        <taxon>Phyllobacterium</taxon>
    </lineage>
</organism>
<dbReference type="InterPro" id="IPR029068">
    <property type="entry name" value="Glyas_Bleomycin-R_OHBP_Dase"/>
</dbReference>
<dbReference type="RefSeq" id="WP_106708974.1">
    <property type="nucleotide sequence ID" value="NZ_PGGO01000001.1"/>
</dbReference>
<dbReference type="CDD" id="cd07247">
    <property type="entry name" value="SgaA_N_like"/>
    <property type="match status" value="2"/>
</dbReference>
<feature type="domain" description="VOC" evidence="1">
    <location>
        <begin position="138"/>
        <end position="253"/>
    </location>
</feature>
<dbReference type="AlphaFoldDB" id="A0A2P7BVR8"/>
<evidence type="ECO:0000313" key="2">
    <source>
        <dbReference type="EMBL" id="PSH70536.1"/>
    </source>
</evidence>
<dbReference type="Proteomes" id="UP000241444">
    <property type="component" value="Unassembled WGS sequence"/>
</dbReference>
<gene>
    <name evidence="2" type="ORF">CU102_00265</name>
</gene>
<feature type="domain" description="VOC" evidence="1">
    <location>
        <begin position="6"/>
        <end position="123"/>
    </location>
</feature>
<dbReference type="InterPro" id="IPR037523">
    <property type="entry name" value="VOC_core"/>
</dbReference>
<dbReference type="PROSITE" id="PS51819">
    <property type="entry name" value="VOC"/>
    <property type="match status" value="2"/>
</dbReference>
<dbReference type="Pfam" id="PF00903">
    <property type="entry name" value="Glyoxalase"/>
    <property type="match status" value="2"/>
</dbReference>
<dbReference type="InterPro" id="IPR004360">
    <property type="entry name" value="Glyas_Fos-R_dOase_dom"/>
</dbReference>
<proteinExistence type="predicted"/>
<keyword evidence="3" id="KW-1185">Reference proteome</keyword>
<dbReference type="OrthoDB" id="9793039at2"/>
<protein>
    <submittedName>
        <fullName evidence="2">Glyoxalase</fullName>
    </submittedName>
</protein>
<evidence type="ECO:0000313" key="3">
    <source>
        <dbReference type="Proteomes" id="UP000241444"/>
    </source>
</evidence>
<comment type="caution">
    <text evidence="2">The sequence shown here is derived from an EMBL/GenBank/DDBJ whole genome shotgun (WGS) entry which is preliminary data.</text>
</comment>
<evidence type="ECO:0000259" key="1">
    <source>
        <dbReference type="PROSITE" id="PS51819"/>
    </source>
</evidence>
<accession>A0A2P7BVR8</accession>
<reference evidence="3" key="1">
    <citation type="submission" date="2017-11" db="EMBL/GenBank/DDBJ databases">
        <authorList>
            <person name="Kuznetsova I."/>
            <person name="Sazanova A."/>
            <person name="Chirak E."/>
            <person name="Safronova V."/>
            <person name="Willems A."/>
        </authorList>
    </citation>
    <scope>NUCLEOTIDE SEQUENCE [LARGE SCALE GENOMIC DNA]</scope>
    <source>
        <strain evidence="3">STM 196</strain>
    </source>
</reference>
<dbReference type="PANTHER" id="PTHR33993">
    <property type="entry name" value="GLYOXALASE-RELATED"/>
    <property type="match status" value="1"/>
</dbReference>
<name>A0A2P7BVR8_9HYPH</name>